<dbReference type="CDD" id="cd10147">
    <property type="entry name" value="Wzt_C-like"/>
    <property type="match status" value="1"/>
</dbReference>
<dbReference type="PANTHER" id="PTHR46743">
    <property type="entry name" value="TEICHOIC ACIDS EXPORT ATP-BINDING PROTEIN TAGH"/>
    <property type="match status" value="1"/>
</dbReference>
<reference evidence="6" key="1">
    <citation type="submission" date="2006-06" db="EMBL/GenBank/DDBJ databases">
        <title>Complete sequence of chromosome of Chelativorans sp. BNC1.</title>
        <authorList>
            <consortium name="US DOE Joint Genome Institute"/>
            <person name="Copeland A."/>
            <person name="Lucas S."/>
            <person name="Lapidus A."/>
            <person name="Barry K."/>
            <person name="Detter J.C."/>
            <person name="Glavina del Rio T."/>
            <person name="Hammon N."/>
            <person name="Israni S."/>
            <person name="Dalin E."/>
            <person name="Tice H."/>
            <person name="Pitluck S."/>
            <person name="Chertkov O."/>
            <person name="Brettin T."/>
            <person name="Bruce D."/>
            <person name="Han C."/>
            <person name="Tapia R."/>
            <person name="Gilna P."/>
            <person name="Schmutz J."/>
            <person name="Larimer F."/>
            <person name="Land M."/>
            <person name="Hauser L."/>
            <person name="Kyrpides N."/>
            <person name="Mikhailova N."/>
            <person name="Richardson P."/>
        </authorList>
    </citation>
    <scope>NUCLEOTIDE SEQUENCE</scope>
    <source>
        <strain evidence="6">BNC1</strain>
    </source>
</reference>
<dbReference type="InterPro" id="IPR027417">
    <property type="entry name" value="P-loop_NTPase"/>
</dbReference>
<keyword evidence="2" id="KW-0813">Transport</keyword>
<evidence type="ECO:0000256" key="3">
    <source>
        <dbReference type="ARBA" id="ARBA00022741"/>
    </source>
</evidence>
<feature type="domain" description="ABC transporter" evidence="5">
    <location>
        <begin position="27"/>
        <end position="248"/>
    </location>
</feature>
<dbReference type="PROSITE" id="PS00211">
    <property type="entry name" value="ABC_TRANSPORTER_1"/>
    <property type="match status" value="1"/>
</dbReference>
<dbReference type="SMART" id="SM00382">
    <property type="entry name" value="AAA"/>
    <property type="match status" value="1"/>
</dbReference>
<evidence type="ECO:0000259" key="5">
    <source>
        <dbReference type="PROSITE" id="PS50893"/>
    </source>
</evidence>
<evidence type="ECO:0000313" key="6">
    <source>
        <dbReference type="EMBL" id="ABG65062.1"/>
    </source>
</evidence>
<dbReference type="GO" id="GO:0140359">
    <property type="term" value="F:ABC-type transporter activity"/>
    <property type="evidence" value="ECO:0007669"/>
    <property type="project" value="InterPro"/>
</dbReference>
<dbReference type="SUPFAM" id="SSF52540">
    <property type="entry name" value="P-loop containing nucleoside triphosphate hydrolases"/>
    <property type="match status" value="1"/>
</dbReference>
<dbReference type="Gene3D" id="3.40.50.300">
    <property type="entry name" value="P-loop containing nucleotide triphosphate hydrolases"/>
    <property type="match status" value="1"/>
</dbReference>
<dbReference type="HOGENOM" id="CLU_000604_101_1_5"/>
<dbReference type="Pfam" id="PF00005">
    <property type="entry name" value="ABC_tran"/>
    <property type="match status" value="1"/>
</dbReference>
<comment type="similarity">
    <text evidence="1">Belongs to the ABC transporter superfamily.</text>
</comment>
<dbReference type="InterPro" id="IPR050683">
    <property type="entry name" value="Bact_Polysacc_Export_ATP-bd"/>
</dbReference>
<keyword evidence="3" id="KW-0547">Nucleotide-binding</keyword>
<dbReference type="InterPro" id="IPR017871">
    <property type="entry name" value="ABC_transporter-like_CS"/>
</dbReference>
<dbReference type="InterPro" id="IPR015860">
    <property type="entry name" value="ABC_transpr_TagH-like"/>
</dbReference>
<dbReference type="Pfam" id="PF14524">
    <property type="entry name" value="Wzt_C"/>
    <property type="match status" value="1"/>
</dbReference>
<keyword evidence="4" id="KW-0067">ATP-binding</keyword>
<dbReference type="KEGG" id="mes:Meso_3694"/>
<dbReference type="GO" id="GO:0016020">
    <property type="term" value="C:membrane"/>
    <property type="evidence" value="ECO:0007669"/>
    <property type="project" value="InterPro"/>
</dbReference>
<dbReference type="PROSITE" id="PS50893">
    <property type="entry name" value="ABC_TRANSPORTER_2"/>
    <property type="match status" value="1"/>
</dbReference>
<dbReference type="InterPro" id="IPR003593">
    <property type="entry name" value="AAA+_ATPase"/>
</dbReference>
<dbReference type="Gene3D" id="2.70.50.60">
    <property type="entry name" value="abc- transporter (atp binding component) like domain"/>
    <property type="match status" value="1"/>
</dbReference>
<dbReference type="eggNOG" id="COG1134">
    <property type="taxonomic scope" value="Bacteria"/>
</dbReference>
<proteinExistence type="inferred from homology"/>
<dbReference type="CDD" id="cd03220">
    <property type="entry name" value="ABC_KpsT_Wzt"/>
    <property type="match status" value="1"/>
</dbReference>
<gene>
    <name evidence="6" type="ordered locus">Meso_3694</name>
</gene>
<organism evidence="6">
    <name type="scientific">Chelativorans sp. (strain BNC1)</name>
    <dbReference type="NCBI Taxonomy" id="266779"/>
    <lineage>
        <taxon>Bacteria</taxon>
        <taxon>Pseudomonadati</taxon>
        <taxon>Pseudomonadota</taxon>
        <taxon>Alphaproteobacteria</taxon>
        <taxon>Hyphomicrobiales</taxon>
        <taxon>Phyllobacteriaceae</taxon>
        <taxon>Chelativorans</taxon>
    </lineage>
</organism>
<name>Q11C13_CHESB</name>
<evidence type="ECO:0000256" key="4">
    <source>
        <dbReference type="ARBA" id="ARBA00022840"/>
    </source>
</evidence>
<evidence type="ECO:0000256" key="1">
    <source>
        <dbReference type="ARBA" id="ARBA00005417"/>
    </source>
</evidence>
<dbReference type="AlphaFoldDB" id="Q11C13"/>
<dbReference type="InterPro" id="IPR003439">
    <property type="entry name" value="ABC_transporter-like_ATP-bd"/>
</dbReference>
<dbReference type="GO" id="GO:0005524">
    <property type="term" value="F:ATP binding"/>
    <property type="evidence" value="ECO:0007669"/>
    <property type="project" value="UniProtKB-KW"/>
</dbReference>
<dbReference type="OrthoDB" id="9778870at2"/>
<accession>Q11C13</accession>
<dbReference type="PANTHER" id="PTHR46743:SF2">
    <property type="entry name" value="TEICHOIC ACIDS EXPORT ATP-BINDING PROTEIN TAGH"/>
    <property type="match status" value="1"/>
</dbReference>
<dbReference type="InterPro" id="IPR029439">
    <property type="entry name" value="Wzt_C"/>
</dbReference>
<protein>
    <submittedName>
        <fullName evidence="6">ABC transporter related protein</fullName>
    </submittedName>
</protein>
<evidence type="ECO:0000256" key="2">
    <source>
        <dbReference type="ARBA" id="ARBA00022448"/>
    </source>
</evidence>
<sequence>MSSDPLIKVEGLSKCYHIFNTPRDRLLQMLARGRRQFYREFWALREVSFSIGRGETVGIIGRNGSGKSTLLQIICGTLRPTSGTVETRGRIAALLELGAGFNPEFTGRENVYLNGAILGLSRAEIDSRFDDIAAFADIGDYIDQPVKTYSSGMFARLAFAVYSNVDADILIVDEALAVGDARFQAKCMKRIKTIREDGATVLFVSHDVSSVRTLCERAIWLDAGRLMMAGDVFPVTGCFMEYMLEGEKSEPVAAALPALECETPINAAPETAYDSKPVTHWGSHLGCIKSAGLFARNGERAAAFEIGEEMEVRIAFKTPRDAKPDYLTVAFSIKDLKGSDLIVSSTSDWERYAFNGNGGSYLVRFRFKNPLVPGRYFLVAAIEDRSSPAIHYYEYIEGAHYFSSMSKVRLFGIFQPEIQQEVIETHGGY</sequence>
<dbReference type="EMBL" id="CP000390">
    <property type="protein sequence ID" value="ABG65062.1"/>
    <property type="molecule type" value="Genomic_DNA"/>
</dbReference>
<dbReference type="STRING" id="266779.Meso_3694"/>
<dbReference type="GO" id="GO:0016887">
    <property type="term" value="F:ATP hydrolysis activity"/>
    <property type="evidence" value="ECO:0007669"/>
    <property type="project" value="InterPro"/>
</dbReference>